<proteinExistence type="predicted"/>
<evidence type="ECO:0000256" key="2">
    <source>
        <dbReference type="SAM" id="Phobius"/>
    </source>
</evidence>
<accession>A0A2V2YM24</accession>
<reference evidence="3 4" key="1">
    <citation type="submission" date="2018-05" db="EMBL/GenBank/DDBJ databases">
        <title>Genomic Encyclopedia of Type Strains, Phase III (KMG-III): the genomes of soil and plant-associated and newly described type strains.</title>
        <authorList>
            <person name="Whitman W."/>
        </authorList>
    </citation>
    <scope>NUCLEOTIDE SEQUENCE [LARGE SCALE GENOMIC DNA]</scope>
    <source>
        <strain evidence="3 4">CECT 5696</strain>
    </source>
</reference>
<feature type="compositionally biased region" description="Acidic residues" evidence="1">
    <location>
        <begin position="70"/>
        <end position="80"/>
    </location>
</feature>
<evidence type="ECO:0000313" key="3">
    <source>
        <dbReference type="EMBL" id="PWV95408.1"/>
    </source>
</evidence>
<organism evidence="3 4">
    <name type="scientific">Paenibacillus cellulosilyticus</name>
    <dbReference type="NCBI Taxonomy" id="375489"/>
    <lineage>
        <taxon>Bacteria</taxon>
        <taxon>Bacillati</taxon>
        <taxon>Bacillota</taxon>
        <taxon>Bacilli</taxon>
        <taxon>Bacillales</taxon>
        <taxon>Paenibacillaceae</taxon>
        <taxon>Paenibacillus</taxon>
    </lineage>
</organism>
<protein>
    <submittedName>
        <fullName evidence="3">Uncharacterized protein</fullName>
    </submittedName>
</protein>
<feature type="transmembrane region" description="Helical" evidence="2">
    <location>
        <begin position="12"/>
        <end position="29"/>
    </location>
</feature>
<dbReference type="Proteomes" id="UP000246635">
    <property type="component" value="Unassembled WGS sequence"/>
</dbReference>
<gene>
    <name evidence="3" type="ORF">DFQ01_12710</name>
</gene>
<evidence type="ECO:0000256" key="1">
    <source>
        <dbReference type="SAM" id="MobiDB-lite"/>
    </source>
</evidence>
<name>A0A2V2YM24_9BACL</name>
<dbReference type="AlphaFoldDB" id="A0A2V2YM24"/>
<sequence length="161" mass="17721">MEKLIEFLIRNIYIVIVVGGFLLSAIGKMRGSNNRQPRQMPPFGGGERQPAPSPVYDSPDIRRSVSQREWEDEDEEEDSPDVANTPAVEQRPSRPAYQAVTAAPTPSRQPQSADSGTSPYTAGHQGNQPASELTAATLRQAIVWSEVLGPPRAKRPWRSKS</sequence>
<keyword evidence="2" id="KW-0472">Membrane</keyword>
<dbReference type="EMBL" id="QGTQ01000027">
    <property type="protein sequence ID" value="PWV95408.1"/>
    <property type="molecule type" value="Genomic_DNA"/>
</dbReference>
<keyword evidence="2" id="KW-0812">Transmembrane</keyword>
<dbReference type="OrthoDB" id="1798639at2"/>
<feature type="compositionally biased region" description="Polar residues" evidence="1">
    <location>
        <begin position="104"/>
        <end position="131"/>
    </location>
</feature>
<feature type="region of interest" description="Disordered" evidence="1">
    <location>
        <begin position="31"/>
        <end position="134"/>
    </location>
</feature>
<feature type="compositionally biased region" description="Basic and acidic residues" evidence="1">
    <location>
        <begin position="59"/>
        <end position="69"/>
    </location>
</feature>
<keyword evidence="4" id="KW-1185">Reference proteome</keyword>
<keyword evidence="2" id="KW-1133">Transmembrane helix</keyword>
<comment type="caution">
    <text evidence="3">The sequence shown here is derived from an EMBL/GenBank/DDBJ whole genome shotgun (WGS) entry which is preliminary data.</text>
</comment>
<dbReference type="RefSeq" id="WP_110046433.1">
    <property type="nucleotide sequence ID" value="NZ_CP054609.1"/>
</dbReference>
<evidence type="ECO:0000313" key="4">
    <source>
        <dbReference type="Proteomes" id="UP000246635"/>
    </source>
</evidence>